<keyword evidence="3" id="KW-0732">Signal</keyword>
<reference evidence="4 5" key="1">
    <citation type="submission" date="2012-06" db="EMBL/GenBank/DDBJ databases">
        <title>Complete genome sequence of Corynebacterium terpenotabidum Y-11 (=DSM 44721).</title>
        <authorList>
            <person name="Ruckert C."/>
            <person name="Albersmeier A."/>
            <person name="Al-Dilaimi A."/>
            <person name="Szczepanowski R."/>
            <person name="Kalinowski J."/>
        </authorList>
    </citation>
    <scope>NUCLEOTIDE SEQUENCE [LARGE SCALE GENOMIC DNA]</scope>
    <source>
        <strain evidence="4 5">Y-11</strain>
    </source>
</reference>
<protein>
    <recommendedName>
        <fullName evidence="6">Secreted protein</fullName>
    </recommendedName>
</protein>
<feature type="transmembrane region" description="Helical" evidence="2">
    <location>
        <begin position="784"/>
        <end position="804"/>
    </location>
</feature>
<dbReference type="eggNOG" id="COG3170">
    <property type="taxonomic scope" value="Bacteria"/>
</dbReference>
<feature type="region of interest" description="Disordered" evidence="1">
    <location>
        <begin position="208"/>
        <end position="227"/>
    </location>
</feature>
<dbReference type="STRING" id="1200352.A606_11875"/>
<keyword evidence="2" id="KW-0472">Membrane</keyword>
<evidence type="ECO:0000256" key="3">
    <source>
        <dbReference type="SAM" id="SignalP"/>
    </source>
</evidence>
<feature type="signal peptide" evidence="3">
    <location>
        <begin position="1"/>
        <end position="33"/>
    </location>
</feature>
<feature type="compositionally biased region" description="Basic and acidic residues" evidence="1">
    <location>
        <begin position="328"/>
        <end position="344"/>
    </location>
</feature>
<evidence type="ECO:0000256" key="2">
    <source>
        <dbReference type="SAM" id="Phobius"/>
    </source>
</evidence>
<sequence>MRCPRVPARILTRILATTAALALGAGSAVPVSAQETGTDGDSSTSASDLLWTNPEARSADPDSGVTAQVTAQSAVQADRNATVEFTLEVKNSSSSTVSDLELRTQHADPVTEAAAVATSLLANQGEYGWIGEFITLDGTLAPGQTRELQVTVPLGEGDGTGESRGDTVTLPGLNLVNTGVHPLLFNLNGQLEDAGTAYLAGARTTLTVTGDSTDNTDSTDSTEDDSTPAGLTVLWPLSSASVAVAGQVGDAPDPAELYLPDETLAGELGPGGRLRGLLDSYQDALSGPDGTLIHQATCLAVDPDLLETVDRMTDGYRVGSSVPSPVEEPTRLRDSWGRDERDTDSVAGTGKDVAATWLDDLRTITADSCVVPLPYANADINAVASGNDAWLTEELLTRGVTTVEEILEVTPASGIQIPGSGYLDAGTLPVLAGSTGDGDAPVTAVVADSTLTVGAGADGDSTSATATLPDTTVRTLRYPAALGAALAATGTTPETVAYTDLSSRRDLTADGAASRMAAAVGVLDLELDAARSGSGEVLAVPPAAWSVDETDATTFLEAVASHFSDGSATPVSFGDALAAPAGTAELVEGLAEADPAPVDDGEARNIAQIAGHLRSLTEIMDDVPNIALTRRIYTRPMFDDLLRSVTDTGRRNRDLSSAVRAAGAQRTGQVTGLAYALRTSVTLLPPGNVFTRTSDSSPLIVVARNGLPLPVSVRVNYVAAPGVTLNTPGVQQIPAQGSVTLQMTSSIPSNAGQSDLTMYLSTPGDVRISEEVTIRVASVPAIDWRTVGLLLTALVVMVLGVRALRRRRRAVHGSPPDSVLLEDGHRD</sequence>
<proteinExistence type="predicted"/>
<dbReference type="Proteomes" id="UP000014809">
    <property type="component" value="Chromosome"/>
</dbReference>
<dbReference type="KEGG" id="cter:A606_11875"/>
<evidence type="ECO:0000313" key="5">
    <source>
        <dbReference type="Proteomes" id="UP000014809"/>
    </source>
</evidence>
<keyword evidence="5" id="KW-1185">Reference proteome</keyword>
<keyword evidence="2" id="KW-0812">Transmembrane</keyword>
<dbReference type="AlphaFoldDB" id="S4XHG1"/>
<name>S4XHG1_9CORY</name>
<keyword evidence="2" id="KW-1133">Transmembrane helix</keyword>
<feature type="compositionally biased region" description="Low complexity" evidence="1">
    <location>
        <begin position="36"/>
        <end position="48"/>
    </location>
</feature>
<evidence type="ECO:0008006" key="6">
    <source>
        <dbReference type="Google" id="ProtNLM"/>
    </source>
</evidence>
<dbReference type="PATRIC" id="fig|1200352.3.peg.2437"/>
<feature type="chain" id="PRO_5004533818" description="Secreted protein" evidence="3">
    <location>
        <begin position="34"/>
        <end position="827"/>
    </location>
</feature>
<feature type="compositionally biased region" description="Low complexity" evidence="1">
    <location>
        <begin position="209"/>
        <end position="219"/>
    </location>
</feature>
<feature type="region of interest" description="Disordered" evidence="1">
    <location>
        <begin position="27"/>
        <end position="48"/>
    </location>
</feature>
<accession>S4XHG1</accession>
<dbReference type="EMBL" id="CP003696">
    <property type="protein sequence ID" value="AGP32014.1"/>
    <property type="molecule type" value="Genomic_DNA"/>
</dbReference>
<organism evidence="4 5">
    <name type="scientific">Corynebacterium terpenotabidum Y-11</name>
    <dbReference type="NCBI Taxonomy" id="1200352"/>
    <lineage>
        <taxon>Bacteria</taxon>
        <taxon>Bacillati</taxon>
        <taxon>Actinomycetota</taxon>
        <taxon>Actinomycetes</taxon>
        <taxon>Mycobacteriales</taxon>
        <taxon>Corynebacteriaceae</taxon>
        <taxon>Corynebacterium</taxon>
    </lineage>
</organism>
<dbReference type="HOGENOM" id="CLU_017917_0_0_11"/>
<feature type="region of interest" description="Disordered" evidence="1">
    <location>
        <begin position="319"/>
        <end position="347"/>
    </location>
</feature>
<evidence type="ECO:0000313" key="4">
    <source>
        <dbReference type="EMBL" id="AGP32014.1"/>
    </source>
</evidence>
<dbReference type="RefSeq" id="WP_020442362.1">
    <property type="nucleotide sequence ID" value="NC_021663.1"/>
</dbReference>
<gene>
    <name evidence="4" type="ORF">A606_11875</name>
</gene>
<evidence type="ECO:0000256" key="1">
    <source>
        <dbReference type="SAM" id="MobiDB-lite"/>
    </source>
</evidence>